<keyword evidence="2" id="KW-1185">Reference proteome</keyword>
<evidence type="ECO:0000313" key="1">
    <source>
        <dbReference type="EMBL" id="MDP1027557.1"/>
    </source>
</evidence>
<gene>
    <name evidence="1" type="ORF">Q5H91_10065</name>
</gene>
<accession>A0ABT9EKQ9</accession>
<evidence type="ECO:0000313" key="2">
    <source>
        <dbReference type="Proteomes" id="UP001230685"/>
    </source>
</evidence>
<dbReference type="RefSeq" id="WP_305173266.1">
    <property type="nucleotide sequence ID" value="NZ_JAUUDS010000004.1"/>
</dbReference>
<dbReference type="EMBL" id="JAUUDS010000004">
    <property type="protein sequence ID" value="MDP1027557.1"/>
    <property type="molecule type" value="Genomic_DNA"/>
</dbReference>
<dbReference type="Proteomes" id="UP001230685">
    <property type="component" value="Unassembled WGS sequence"/>
</dbReference>
<comment type="caution">
    <text evidence="1">The sequence shown here is derived from an EMBL/GenBank/DDBJ whole genome shotgun (WGS) entry which is preliminary data.</text>
</comment>
<organism evidence="1 2">
    <name type="scientific">Sphingomonas aurea</name>
    <dbReference type="NCBI Taxonomy" id="3063994"/>
    <lineage>
        <taxon>Bacteria</taxon>
        <taxon>Pseudomonadati</taxon>
        <taxon>Pseudomonadota</taxon>
        <taxon>Alphaproteobacteria</taxon>
        <taxon>Sphingomonadales</taxon>
        <taxon>Sphingomonadaceae</taxon>
        <taxon>Sphingomonas</taxon>
    </lineage>
</organism>
<protein>
    <recommendedName>
        <fullName evidence="3">DUF697 domain-containing protein</fullName>
    </recommendedName>
</protein>
<name>A0ABT9EKQ9_9SPHN</name>
<sequence length="173" mass="18089">MTKAPHHDATAIGSLAELEAIRDDCRRMVTKRALVSAGAAVVPIPGADLVADIGILTNLLPAISERFGLREEQVRKMDPGRAQQVLVLASSLGNTFIGRAVTKRMVVAVLRRMGVRLAAGSAARYVPLIGSAAAASISFGAMKLAGNAHIEDCYATVKALLPAPERPALKQGA</sequence>
<reference evidence="1 2" key="1">
    <citation type="submission" date="2023-07" db="EMBL/GenBank/DDBJ databases">
        <authorList>
            <person name="Kim M.K."/>
        </authorList>
    </citation>
    <scope>NUCLEOTIDE SEQUENCE [LARGE SCALE GENOMIC DNA]</scope>
    <source>
        <strain evidence="1 2">KR1UV-12</strain>
    </source>
</reference>
<evidence type="ECO:0008006" key="3">
    <source>
        <dbReference type="Google" id="ProtNLM"/>
    </source>
</evidence>
<proteinExistence type="predicted"/>